<dbReference type="SMART" id="SM00326">
    <property type="entry name" value="SH3"/>
    <property type="match status" value="1"/>
</dbReference>
<accession>A0AAD9JRX8</accession>
<evidence type="ECO:0000256" key="12">
    <source>
        <dbReference type="PROSITE-ProRule" id="PRU00192"/>
    </source>
</evidence>
<evidence type="ECO:0000256" key="13">
    <source>
        <dbReference type="PROSITE-ProRule" id="PRU10141"/>
    </source>
</evidence>
<dbReference type="SMART" id="SM00219">
    <property type="entry name" value="TyrKc"/>
    <property type="match status" value="1"/>
</dbReference>
<reference evidence="18" key="1">
    <citation type="journal article" date="2023" name="Mol. Biol. Evol.">
        <title>Third-Generation Sequencing Reveals the Adaptive Role of the Epigenome in Three Deep-Sea Polychaetes.</title>
        <authorList>
            <person name="Perez M."/>
            <person name="Aroh O."/>
            <person name="Sun Y."/>
            <person name="Lan Y."/>
            <person name="Juniper S.K."/>
            <person name="Young C.R."/>
            <person name="Angers B."/>
            <person name="Qian P.Y."/>
        </authorList>
    </citation>
    <scope>NUCLEOTIDE SEQUENCE</scope>
    <source>
        <strain evidence="18">P08H-3</strain>
    </source>
</reference>
<keyword evidence="7 13" id="KW-0067">ATP-binding</keyword>
<keyword evidence="5 13" id="KW-0547">Nucleotide-binding</keyword>
<dbReference type="InterPro" id="IPR020635">
    <property type="entry name" value="Tyr_kinase_cat_dom"/>
</dbReference>
<dbReference type="PROSITE" id="PS50011">
    <property type="entry name" value="PROTEIN_KINASE_DOM"/>
    <property type="match status" value="1"/>
</dbReference>
<dbReference type="Pfam" id="PF00017">
    <property type="entry name" value="SH2"/>
    <property type="match status" value="1"/>
</dbReference>
<comment type="catalytic activity">
    <reaction evidence="10 14">
        <text>L-tyrosyl-[protein] + ATP = O-phospho-L-tyrosyl-[protein] + ADP + H(+)</text>
        <dbReference type="Rhea" id="RHEA:10596"/>
        <dbReference type="Rhea" id="RHEA-COMP:10136"/>
        <dbReference type="Rhea" id="RHEA-COMP:20101"/>
        <dbReference type="ChEBI" id="CHEBI:15378"/>
        <dbReference type="ChEBI" id="CHEBI:30616"/>
        <dbReference type="ChEBI" id="CHEBI:46858"/>
        <dbReference type="ChEBI" id="CHEBI:61978"/>
        <dbReference type="ChEBI" id="CHEBI:456216"/>
        <dbReference type="EC" id="2.7.10.2"/>
    </reaction>
</comment>
<keyword evidence="9 14" id="KW-0829">Tyrosine-protein kinase</keyword>
<dbReference type="SUPFAM" id="SSF56112">
    <property type="entry name" value="Protein kinase-like (PK-like)"/>
    <property type="match status" value="1"/>
</dbReference>
<dbReference type="FunFam" id="3.30.505.10:FF:000023">
    <property type="entry name" value="Tyrosine-protein kinase"/>
    <property type="match status" value="1"/>
</dbReference>
<evidence type="ECO:0000256" key="4">
    <source>
        <dbReference type="ARBA" id="ARBA00022679"/>
    </source>
</evidence>
<dbReference type="InterPro" id="IPR001245">
    <property type="entry name" value="Ser-Thr/Tyr_kinase_cat_dom"/>
</dbReference>
<dbReference type="Gene3D" id="3.30.505.10">
    <property type="entry name" value="SH2 domain"/>
    <property type="match status" value="1"/>
</dbReference>
<evidence type="ECO:0000256" key="5">
    <source>
        <dbReference type="ARBA" id="ARBA00022741"/>
    </source>
</evidence>
<organism evidence="18 19">
    <name type="scientific">Paralvinella palmiformis</name>
    <dbReference type="NCBI Taxonomy" id="53620"/>
    <lineage>
        <taxon>Eukaryota</taxon>
        <taxon>Metazoa</taxon>
        <taxon>Spiralia</taxon>
        <taxon>Lophotrochozoa</taxon>
        <taxon>Annelida</taxon>
        <taxon>Polychaeta</taxon>
        <taxon>Sedentaria</taxon>
        <taxon>Canalipalpata</taxon>
        <taxon>Terebellida</taxon>
        <taxon>Terebelliformia</taxon>
        <taxon>Alvinellidae</taxon>
        <taxon>Paralvinella</taxon>
    </lineage>
</organism>
<dbReference type="PRINTS" id="PR00452">
    <property type="entry name" value="SH3DOMAIN"/>
</dbReference>
<evidence type="ECO:0000259" key="16">
    <source>
        <dbReference type="PROSITE" id="PS50002"/>
    </source>
</evidence>
<dbReference type="GO" id="GO:0005524">
    <property type="term" value="F:ATP binding"/>
    <property type="evidence" value="ECO:0007669"/>
    <property type="project" value="UniProtKB-UniRule"/>
</dbReference>
<comment type="similarity">
    <text evidence="14">Belongs to the protein kinase superfamily. Tyr protein kinase family.</text>
</comment>
<dbReference type="InterPro" id="IPR000719">
    <property type="entry name" value="Prot_kinase_dom"/>
</dbReference>
<dbReference type="SUPFAM" id="SSF55550">
    <property type="entry name" value="SH2 domain"/>
    <property type="match status" value="1"/>
</dbReference>
<evidence type="ECO:0000313" key="19">
    <source>
        <dbReference type="Proteomes" id="UP001208570"/>
    </source>
</evidence>
<dbReference type="PROSITE" id="PS00107">
    <property type="entry name" value="PROTEIN_KINASE_ATP"/>
    <property type="match status" value="1"/>
</dbReference>
<dbReference type="InterPro" id="IPR036860">
    <property type="entry name" value="SH2_dom_sf"/>
</dbReference>
<keyword evidence="19" id="KW-1185">Reference proteome</keyword>
<keyword evidence="2 12" id="KW-0728">SH3 domain</keyword>
<evidence type="ECO:0000256" key="2">
    <source>
        <dbReference type="ARBA" id="ARBA00022443"/>
    </source>
</evidence>
<evidence type="ECO:0000259" key="17">
    <source>
        <dbReference type="PROSITE" id="PS50011"/>
    </source>
</evidence>
<keyword evidence="3" id="KW-0963">Cytoplasm</keyword>
<protein>
    <recommendedName>
        <fullName evidence="14">Tyrosine-protein kinase</fullName>
        <ecNumber evidence="14">2.7.10.2</ecNumber>
    </recommendedName>
</protein>
<dbReference type="GO" id="GO:0005737">
    <property type="term" value="C:cytoplasm"/>
    <property type="evidence" value="ECO:0007669"/>
    <property type="project" value="UniProtKB-SubCell"/>
</dbReference>
<evidence type="ECO:0000256" key="6">
    <source>
        <dbReference type="ARBA" id="ARBA00022777"/>
    </source>
</evidence>
<dbReference type="InterPro" id="IPR011009">
    <property type="entry name" value="Kinase-like_dom_sf"/>
</dbReference>
<evidence type="ECO:0000313" key="18">
    <source>
        <dbReference type="EMBL" id="KAK2157080.1"/>
    </source>
</evidence>
<dbReference type="FunFam" id="1.10.510.10:FF:000272">
    <property type="entry name" value="Tyrosine-protein kinase"/>
    <property type="match status" value="1"/>
</dbReference>
<dbReference type="PRINTS" id="PR00401">
    <property type="entry name" value="SH2DOMAIN"/>
</dbReference>
<dbReference type="SUPFAM" id="SSF50044">
    <property type="entry name" value="SH3-domain"/>
    <property type="match status" value="1"/>
</dbReference>
<keyword evidence="6 14" id="KW-0418">Kinase</keyword>
<evidence type="ECO:0000256" key="14">
    <source>
        <dbReference type="RuleBase" id="RU362096"/>
    </source>
</evidence>
<evidence type="ECO:0000256" key="9">
    <source>
        <dbReference type="ARBA" id="ARBA00023137"/>
    </source>
</evidence>
<evidence type="ECO:0000256" key="10">
    <source>
        <dbReference type="ARBA" id="ARBA00051245"/>
    </source>
</evidence>
<feature type="domain" description="SH3" evidence="16">
    <location>
        <begin position="12"/>
        <end position="73"/>
    </location>
</feature>
<dbReference type="PANTHER" id="PTHR24418">
    <property type="entry name" value="TYROSINE-PROTEIN KINASE"/>
    <property type="match status" value="1"/>
</dbReference>
<evidence type="ECO:0000259" key="15">
    <source>
        <dbReference type="PROSITE" id="PS50001"/>
    </source>
</evidence>
<dbReference type="InterPro" id="IPR008266">
    <property type="entry name" value="Tyr_kinase_AS"/>
</dbReference>
<dbReference type="CDD" id="cd09937">
    <property type="entry name" value="SH2_csk_like"/>
    <property type="match status" value="1"/>
</dbReference>
<evidence type="ECO:0000256" key="8">
    <source>
        <dbReference type="ARBA" id="ARBA00022999"/>
    </source>
</evidence>
<dbReference type="Pfam" id="PF00018">
    <property type="entry name" value="SH3_1"/>
    <property type="match status" value="1"/>
</dbReference>
<gene>
    <name evidence="18" type="ORF">LSH36_199g02022</name>
</gene>
<dbReference type="Proteomes" id="UP001208570">
    <property type="component" value="Unassembled WGS sequence"/>
</dbReference>
<dbReference type="Pfam" id="PF07714">
    <property type="entry name" value="PK_Tyr_Ser-Thr"/>
    <property type="match status" value="1"/>
</dbReference>
<feature type="domain" description="Protein kinase" evidence="17">
    <location>
        <begin position="197"/>
        <end position="447"/>
    </location>
</feature>
<feature type="domain" description="SH2" evidence="15">
    <location>
        <begin position="81"/>
        <end position="170"/>
    </location>
</feature>
<dbReference type="InterPro" id="IPR000980">
    <property type="entry name" value="SH2"/>
</dbReference>
<dbReference type="InterPro" id="IPR017441">
    <property type="entry name" value="Protein_kinase_ATP_BS"/>
</dbReference>
<dbReference type="Gene3D" id="2.30.30.40">
    <property type="entry name" value="SH3 Domains"/>
    <property type="match status" value="1"/>
</dbReference>
<dbReference type="GO" id="GO:0004715">
    <property type="term" value="F:non-membrane spanning protein tyrosine kinase activity"/>
    <property type="evidence" value="ECO:0007669"/>
    <property type="project" value="UniProtKB-EC"/>
</dbReference>
<dbReference type="EC" id="2.7.10.2" evidence="14"/>
<evidence type="ECO:0000256" key="11">
    <source>
        <dbReference type="PROSITE-ProRule" id="PRU00191"/>
    </source>
</evidence>
<dbReference type="PROSITE" id="PS50002">
    <property type="entry name" value="SH3"/>
    <property type="match status" value="1"/>
</dbReference>
<dbReference type="InterPro" id="IPR001452">
    <property type="entry name" value="SH3_domain"/>
</dbReference>
<dbReference type="AlphaFoldDB" id="A0AAD9JRX8"/>
<evidence type="ECO:0000256" key="1">
    <source>
        <dbReference type="ARBA" id="ARBA00004496"/>
    </source>
</evidence>
<dbReference type="PRINTS" id="PR00109">
    <property type="entry name" value="TYRKINASE"/>
</dbReference>
<dbReference type="EMBL" id="JAODUP010000199">
    <property type="protein sequence ID" value="KAK2157080.1"/>
    <property type="molecule type" value="Genomic_DNA"/>
</dbReference>
<keyword evidence="4 14" id="KW-0808">Transferase</keyword>
<dbReference type="PROSITE" id="PS50001">
    <property type="entry name" value="SH2"/>
    <property type="match status" value="1"/>
</dbReference>
<feature type="binding site" evidence="13">
    <location>
        <position position="226"/>
    </location>
    <ligand>
        <name>ATP</name>
        <dbReference type="ChEBI" id="CHEBI:30616"/>
    </ligand>
</feature>
<dbReference type="Gene3D" id="1.10.510.10">
    <property type="entry name" value="Transferase(Phosphotransferase) domain 1"/>
    <property type="match status" value="1"/>
</dbReference>
<comment type="subcellular location">
    <subcellularLocation>
        <location evidence="1">Cytoplasm</location>
    </subcellularLocation>
</comment>
<proteinExistence type="inferred from homology"/>
<keyword evidence="8 11" id="KW-0727">SH2 domain</keyword>
<dbReference type="InterPro" id="IPR035027">
    <property type="entry name" value="Csk-like_SH2"/>
</dbReference>
<dbReference type="SMART" id="SM00252">
    <property type="entry name" value="SH2"/>
    <property type="match status" value="1"/>
</dbReference>
<evidence type="ECO:0000256" key="7">
    <source>
        <dbReference type="ARBA" id="ARBA00022840"/>
    </source>
</evidence>
<dbReference type="InterPro" id="IPR036028">
    <property type="entry name" value="SH3-like_dom_sf"/>
</dbReference>
<evidence type="ECO:0000256" key="3">
    <source>
        <dbReference type="ARBA" id="ARBA00022490"/>
    </source>
</evidence>
<dbReference type="InterPro" id="IPR050198">
    <property type="entry name" value="Non-receptor_tyrosine_kinases"/>
</dbReference>
<dbReference type="PROSITE" id="PS00109">
    <property type="entry name" value="PROTEIN_KINASE_TYR"/>
    <property type="match status" value="1"/>
</dbReference>
<sequence>MSEQKQAEESWSPDTEVVSMYNFRGNSKEDLPFRRGEVLTIVRSTKDPMWYFARLPNGKTGMIPSNYVQKRGEVKLHAMPWFHGKMDRKEAEVKLSPTEEGLFLVRESMNFPGDYTLCICSGGKVEHYHIIYSHNKLTIDEEVFFENLSQLVEYYKKDADGLCTSLKKPLEKKGKLEYSVDQSIFKKQGWIISQKHIELGELLGGGHFANVYKARYTSCNTVVAAKVLRDNNKASHLFLAEASVMTSLRHPNLVSLIGLVTEGDTLQIITEFMAKGSLVEYLRSRGRSVIMKEDQIKFASDTARGMAFLESKSVVHRDLAARNVLINDDDVAKVSDFGLARHTSANQDGGHLPIKWTAPEALRKSDFTNKSDVWSFGILLWEIYTFGRVPYPKIPLADVVSRIEDGYRMDKPDVCPDDIYDLMLRIWNLKPEKRPSFKAISDQLNKMKETRTTTRV</sequence>
<name>A0AAD9JRX8_9ANNE</name>
<comment type="caution">
    <text evidence="18">The sequence shown here is derived from an EMBL/GenBank/DDBJ whole genome shotgun (WGS) entry which is preliminary data.</text>
</comment>